<feature type="compositionally biased region" description="Basic residues" evidence="1">
    <location>
        <begin position="462"/>
        <end position="473"/>
    </location>
</feature>
<evidence type="ECO:0000313" key="3">
    <source>
        <dbReference type="EMBL" id="WVW87023.1"/>
    </source>
</evidence>
<dbReference type="EMBL" id="CP144548">
    <property type="protein sequence ID" value="WVW87023.1"/>
    <property type="molecule type" value="Genomic_DNA"/>
</dbReference>
<dbReference type="AlphaFoldDB" id="A0A1B9FUX5"/>
<keyword evidence="4" id="KW-1185">Reference proteome</keyword>
<feature type="compositionally biased region" description="Low complexity" evidence="1">
    <location>
        <begin position="728"/>
        <end position="738"/>
    </location>
</feature>
<feature type="compositionally biased region" description="Low complexity" evidence="1">
    <location>
        <begin position="838"/>
        <end position="852"/>
    </location>
</feature>
<evidence type="ECO:0000256" key="1">
    <source>
        <dbReference type="SAM" id="MobiDB-lite"/>
    </source>
</evidence>
<dbReference type="GeneID" id="30212622"/>
<reference evidence="3" key="4">
    <citation type="submission" date="2024-02" db="EMBL/GenBank/DDBJ databases">
        <title>Comparative genomics of Cryptococcus and Kwoniella reveals pathogenesis evolution and contrasting modes of karyotype evolution via chromosome fusion or intercentromeric recombination.</title>
        <authorList>
            <person name="Coelho M.A."/>
            <person name="David-Palma M."/>
            <person name="Shea T."/>
            <person name="Bowers K."/>
            <person name="McGinley-Smith S."/>
            <person name="Mohammad A.W."/>
            <person name="Gnirke A."/>
            <person name="Yurkov A.M."/>
            <person name="Nowrousian M."/>
            <person name="Sun S."/>
            <person name="Cuomo C.A."/>
            <person name="Heitman J."/>
        </authorList>
    </citation>
    <scope>NUCLEOTIDE SEQUENCE</scope>
    <source>
        <strain evidence="3">CBS 10118</strain>
    </source>
</reference>
<feature type="compositionally biased region" description="Polar residues" evidence="1">
    <location>
        <begin position="175"/>
        <end position="198"/>
    </location>
</feature>
<organism evidence="2">
    <name type="scientific">Kwoniella bestiolae CBS 10118</name>
    <dbReference type="NCBI Taxonomy" id="1296100"/>
    <lineage>
        <taxon>Eukaryota</taxon>
        <taxon>Fungi</taxon>
        <taxon>Dikarya</taxon>
        <taxon>Basidiomycota</taxon>
        <taxon>Agaricomycotina</taxon>
        <taxon>Tremellomycetes</taxon>
        <taxon>Tremellales</taxon>
        <taxon>Cryptococcaceae</taxon>
        <taxon>Kwoniella</taxon>
    </lineage>
</organism>
<dbReference type="OrthoDB" id="2575837at2759"/>
<reference evidence="2" key="3">
    <citation type="submission" date="2014-01" db="EMBL/GenBank/DDBJ databases">
        <title>Evolution of pathogenesis and genome organization in the Tremellales.</title>
        <authorList>
            <person name="Cuomo C."/>
            <person name="Litvintseva A."/>
            <person name="Heitman J."/>
            <person name="Chen Y."/>
            <person name="Sun S."/>
            <person name="Springer D."/>
            <person name="Dromer F."/>
            <person name="Young S."/>
            <person name="Zeng Q."/>
            <person name="Chapman S."/>
            <person name="Gujja S."/>
            <person name="Saif S."/>
            <person name="Birren B."/>
        </authorList>
    </citation>
    <scope>NUCLEOTIDE SEQUENCE</scope>
    <source>
        <strain evidence="2">CBS 10118</strain>
    </source>
</reference>
<dbReference type="EMBL" id="KI894025">
    <property type="protein sequence ID" value="OCF22573.1"/>
    <property type="molecule type" value="Genomic_DNA"/>
</dbReference>
<feature type="compositionally biased region" description="Basic and acidic residues" evidence="1">
    <location>
        <begin position="913"/>
        <end position="925"/>
    </location>
</feature>
<reference evidence="3" key="2">
    <citation type="submission" date="2013-07" db="EMBL/GenBank/DDBJ databases">
        <authorList>
            <consortium name="The Broad Institute Genome Sequencing Platform"/>
            <person name="Cuomo C."/>
            <person name="Litvintseva A."/>
            <person name="Chen Y."/>
            <person name="Heitman J."/>
            <person name="Sun S."/>
            <person name="Springer D."/>
            <person name="Dromer F."/>
            <person name="Young S.K."/>
            <person name="Zeng Q."/>
            <person name="Gargeya S."/>
            <person name="Fitzgerald M."/>
            <person name="Abouelleil A."/>
            <person name="Alvarado L."/>
            <person name="Berlin A.M."/>
            <person name="Chapman S.B."/>
            <person name="Dewar J."/>
            <person name="Goldberg J."/>
            <person name="Griggs A."/>
            <person name="Gujja S."/>
            <person name="Hansen M."/>
            <person name="Howarth C."/>
            <person name="Imamovic A."/>
            <person name="Larimer J."/>
            <person name="McCowan C."/>
            <person name="Murphy C."/>
            <person name="Pearson M."/>
            <person name="Priest M."/>
            <person name="Roberts A."/>
            <person name="Saif S."/>
            <person name="Shea T."/>
            <person name="Sykes S."/>
            <person name="Wortman J."/>
            <person name="Nusbaum C."/>
            <person name="Birren B."/>
        </authorList>
    </citation>
    <scope>NUCLEOTIDE SEQUENCE</scope>
    <source>
        <strain evidence="3">CBS 10118</strain>
    </source>
</reference>
<dbReference type="RefSeq" id="XP_019043643.1">
    <property type="nucleotide sequence ID" value="XM_019194807.1"/>
</dbReference>
<accession>A0A1B9FUX5</accession>
<feature type="compositionally biased region" description="Acidic residues" evidence="1">
    <location>
        <begin position="492"/>
        <end position="504"/>
    </location>
</feature>
<feature type="region of interest" description="Disordered" evidence="1">
    <location>
        <begin position="975"/>
        <end position="1000"/>
    </location>
</feature>
<dbReference type="VEuPathDB" id="FungiDB:I302_08223"/>
<evidence type="ECO:0000313" key="4">
    <source>
        <dbReference type="Proteomes" id="UP000092730"/>
    </source>
</evidence>
<feature type="region of interest" description="Disordered" evidence="1">
    <location>
        <begin position="309"/>
        <end position="939"/>
    </location>
</feature>
<feature type="compositionally biased region" description="Polar residues" evidence="1">
    <location>
        <begin position="221"/>
        <end position="238"/>
    </location>
</feature>
<proteinExistence type="predicted"/>
<dbReference type="STRING" id="1296100.A0A1B9FUX5"/>
<dbReference type="Proteomes" id="UP000092730">
    <property type="component" value="Chromosome 8"/>
</dbReference>
<feature type="compositionally biased region" description="Polar residues" evidence="1">
    <location>
        <begin position="740"/>
        <end position="751"/>
    </location>
</feature>
<feature type="compositionally biased region" description="Polar residues" evidence="1">
    <location>
        <begin position="585"/>
        <end position="601"/>
    </location>
</feature>
<feature type="compositionally biased region" description="Polar residues" evidence="1">
    <location>
        <begin position="778"/>
        <end position="799"/>
    </location>
</feature>
<feature type="region of interest" description="Disordered" evidence="1">
    <location>
        <begin position="175"/>
        <end position="253"/>
    </location>
</feature>
<feature type="compositionally biased region" description="Low complexity" evidence="1">
    <location>
        <begin position="684"/>
        <end position="702"/>
    </location>
</feature>
<feature type="compositionally biased region" description="Basic and acidic residues" evidence="1">
    <location>
        <begin position="755"/>
        <end position="777"/>
    </location>
</feature>
<feature type="compositionally biased region" description="Polar residues" evidence="1">
    <location>
        <begin position="608"/>
        <end position="635"/>
    </location>
</feature>
<feature type="compositionally biased region" description="Basic and acidic residues" evidence="1">
    <location>
        <begin position="505"/>
        <end position="514"/>
    </location>
</feature>
<dbReference type="KEGG" id="kbi:30212622"/>
<feature type="compositionally biased region" description="Low complexity" evidence="1">
    <location>
        <begin position="636"/>
        <end position="650"/>
    </location>
</feature>
<protein>
    <submittedName>
        <fullName evidence="2">Uncharacterized protein</fullName>
    </submittedName>
</protein>
<gene>
    <name evidence="2" type="ORF">I302_08223</name>
    <name evidence="3" type="ORF">I302_109079</name>
</gene>
<feature type="region of interest" description="Disordered" evidence="1">
    <location>
        <begin position="1012"/>
        <end position="1062"/>
    </location>
</feature>
<feature type="compositionally biased region" description="Acidic residues" evidence="1">
    <location>
        <begin position="926"/>
        <end position="938"/>
    </location>
</feature>
<feature type="compositionally biased region" description="Acidic residues" evidence="1">
    <location>
        <begin position="449"/>
        <end position="458"/>
    </location>
</feature>
<evidence type="ECO:0000313" key="2">
    <source>
        <dbReference type="EMBL" id="OCF22573.1"/>
    </source>
</evidence>
<feature type="compositionally biased region" description="Basic and acidic residues" evidence="1">
    <location>
        <begin position="559"/>
        <end position="568"/>
    </location>
</feature>
<sequence>MAEDITSWISKSIIQHDSLNGANHKVPIRGRYAQVIKFSSYRDEFDPHAEIRGVISDKTHWIRVKFDVDATDEFEEPTASLPPESLTSNLRSIFLIESFRIHLSPPSNTHRRKSLNTPSGDLPEILLEILKWRVINGDKSDPVFYPDNPEVSKGKGDVDVQVQRVLRKWWFGESNSSQSHVPSTSQFPLPTQTPSRYNPLNPGSAKPLISSSLAGYHSSPAILSTSDPSLQNDQSTQSHGRDKDHEWKGKAGKRKPGEIMLLDFLQPYFNPPGGAKKRVIPEWLFDKSDEVKVMLDDITMFGLELPLDQEEEDDRAGPDQNIGSVKGKERERQIPMSHEMSPLRNEVGEGQAKKRESILSVEIPTSKAKIDDSACTPLEDQNTSSYQPVQRTPQVKLPAHLNLSDTDEDDLQSPIFKENSPCSPSPTKNRKVVPLVQSQTSPVQQREQPEEEEESEDDILIKPRRVLRGKKRVREMFDPLAMPSSSPAREEGDIDIDMDMDVEKEDGKCPKEQEKEEDDDDLSDYEKEQKRKARRTLSESGAEFTKKRKVGYTSPVHSEPQDHEKELIPESETPIRPTKPVLHSVGTQTANEATQNGSSKEVTVPLDSHSTQDPSQVSKSDDPQNSPQAKSQVEGSQSSSNPLSQSQSQSQKRKISEILVDDSDQSLSQHKSSNEDRKDMSNGSQSQSQSKSHSQQQDQSHQPTHISTHSDLSPVRAHRATQSDLGKQSQGEPQSPSSPKNPTTITSSHPLNITRVDETTHEPPSSKEPRPLPKEDPTSSPMVPTHPTHISASHATSSLIAPAPHSCKIPKVEHFTPTHPQTPPVARRQSTGKGSRKSFLSSIHFFSSSSSSRKSRVPEGGEEGGADESPLKKRRKVGEEGILGKLGRWALRGNPAGPAQEKEGDKVIGGATHQREVLRPYRSEDEVLDPENGDGLDDGLDRTVDLEMELDSEVEVIVIDDDEEEEVEEVRNNVKIEMHNNGLNEDVQGDPEVTIHGDDEVEKDVEATVLQVGQGPNTVPGDDTHSVSVPEPKSDFTQRSESNNQDPLQDEDEAEASNLTVESSVEVPAIARATKLGRDFKLDLRVDGLMEREVRKAIDGMDRARTRKFGK</sequence>
<feature type="compositionally biased region" description="Basic and acidic residues" evidence="1">
    <location>
        <begin position="239"/>
        <end position="249"/>
    </location>
</feature>
<reference evidence="2" key="1">
    <citation type="submission" date="2013-07" db="EMBL/GenBank/DDBJ databases">
        <title>The Genome Sequence of Cryptococcus bestiolae CBS10118.</title>
        <authorList>
            <consortium name="The Broad Institute Genome Sequencing Platform"/>
            <person name="Cuomo C."/>
            <person name="Litvintseva A."/>
            <person name="Chen Y."/>
            <person name="Heitman J."/>
            <person name="Sun S."/>
            <person name="Springer D."/>
            <person name="Dromer F."/>
            <person name="Young S.K."/>
            <person name="Zeng Q."/>
            <person name="Gargeya S."/>
            <person name="Fitzgerald M."/>
            <person name="Abouelleil A."/>
            <person name="Alvarado L."/>
            <person name="Berlin A.M."/>
            <person name="Chapman S.B."/>
            <person name="Dewar J."/>
            <person name="Goldberg J."/>
            <person name="Griggs A."/>
            <person name="Gujja S."/>
            <person name="Hansen M."/>
            <person name="Howarth C."/>
            <person name="Imamovic A."/>
            <person name="Larimer J."/>
            <person name="McCowan C."/>
            <person name="Murphy C."/>
            <person name="Pearson M."/>
            <person name="Priest M."/>
            <person name="Roberts A."/>
            <person name="Saif S."/>
            <person name="Shea T."/>
            <person name="Sykes S."/>
            <person name="Wortman J."/>
            <person name="Nusbaum C."/>
            <person name="Birren B."/>
        </authorList>
    </citation>
    <scope>NUCLEOTIDE SEQUENCE [LARGE SCALE GENOMIC DNA]</scope>
    <source>
        <strain evidence="2">CBS 10118</strain>
    </source>
</reference>
<feature type="compositionally biased region" description="Polar residues" evidence="1">
    <location>
        <begin position="379"/>
        <end position="393"/>
    </location>
</feature>
<name>A0A1B9FUX5_9TREE</name>